<organism evidence="2 3">
    <name type="scientific">Promicromonospora umidemergens</name>
    <dbReference type="NCBI Taxonomy" id="629679"/>
    <lineage>
        <taxon>Bacteria</taxon>
        <taxon>Bacillati</taxon>
        <taxon>Actinomycetota</taxon>
        <taxon>Actinomycetes</taxon>
        <taxon>Micrococcales</taxon>
        <taxon>Promicromonosporaceae</taxon>
        <taxon>Promicromonospora</taxon>
    </lineage>
</organism>
<evidence type="ECO:0000313" key="3">
    <source>
        <dbReference type="Proteomes" id="UP001500843"/>
    </source>
</evidence>
<sequence length="139" mass="14235">MQLTAFRVGAAAWMFTGVVHDILELVLPGDPELTAALRASTLEVGPFSLDADLLNRGVSLSMGLAMVVVGVLLWMIAGAFRTEPGRARPFGIAALVGTVLALGVAVVWVPGPPLVTFTVAAVAFVVALAAKPSGRTSPG</sequence>
<dbReference type="Proteomes" id="UP001500843">
    <property type="component" value="Unassembled WGS sequence"/>
</dbReference>
<feature type="transmembrane region" description="Helical" evidence="1">
    <location>
        <begin position="114"/>
        <end position="130"/>
    </location>
</feature>
<protein>
    <submittedName>
        <fullName evidence="2">Uncharacterized protein</fullName>
    </submittedName>
</protein>
<dbReference type="EMBL" id="BAABHM010000009">
    <property type="protein sequence ID" value="GAA4696866.1"/>
    <property type="molecule type" value="Genomic_DNA"/>
</dbReference>
<keyword evidence="3" id="KW-1185">Reference proteome</keyword>
<dbReference type="NCBIfam" id="NF047765">
    <property type="entry name" value="LIC_13387_fam"/>
    <property type="match status" value="1"/>
</dbReference>
<accession>A0ABP8WXZ6</accession>
<name>A0ABP8WXZ6_9MICO</name>
<evidence type="ECO:0000313" key="2">
    <source>
        <dbReference type="EMBL" id="GAA4696866.1"/>
    </source>
</evidence>
<dbReference type="InterPro" id="IPR058068">
    <property type="entry name" value="LIC_13387-like"/>
</dbReference>
<proteinExistence type="predicted"/>
<feature type="transmembrane region" description="Helical" evidence="1">
    <location>
        <begin position="89"/>
        <end position="108"/>
    </location>
</feature>
<comment type="caution">
    <text evidence="2">The sequence shown here is derived from an EMBL/GenBank/DDBJ whole genome shotgun (WGS) entry which is preliminary data.</text>
</comment>
<gene>
    <name evidence="2" type="ORF">GCM10023198_16190</name>
</gene>
<keyword evidence="1" id="KW-0472">Membrane</keyword>
<evidence type="ECO:0000256" key="1">
    <source>
        <dbReference type="SAM" id="Phobius"/>
    </source>
</evidence>
<dbReference type="RefSeq" id="WP_253874927.1">
    <property type="nucleotide sequence ID" value="NZ_BAABHM010000009.1"/>
</dbReference>
<reference evidence="3" key="1">
    <citation type="journal article" date="2019" name="Int. J. Syst. Evol. Microbiol.">
        <title>The Global Catalogue of Microorganisms (GCM) 10K type strain sequencing project: providing services to taxonomists for standard genome sequencing and annotation.</title>
        <authorList>
            <consortium name="The Broad Institute Genomics Platform"/>
            <consortium name="The Broad Institute Genome Sequencing Center for Infectious Disease"/>
            <person name="Wu L."/>
            <person name="Ma J."/>
        </authorList>
    </citation>
    <scope>NUCLEOTIDE SEQUENCE [LARGE SCALE GENOMIC DNA]</scope>
    <source>
        <strain evidence="3">JCM 17975</strain>
    </source>
</reference>
<keyword evidence="1" id="KW-1133">Transmembrane helix</keyword>
<keyword evidence="1" id="KW-0812">Transmembrane</keyword>
<feature type="transmembrane region" description="Helical" evidence="1">
    <location>
        <begin position="58"/>
        <end position="77"/>
    </location>
</feature>